<gene>
    <name evidence="1" type="ORF">CAEBREN_00792</name>
</gene>
<dbReference type="HOGENOM" id="CLU_1918892_0_0_1"/>
<dbReference type="Proteomes" id="UP000008068">
    <property type="component" value="Unassembled WGS sequence"/>
</dbReference>
<accession>G0NKG0</accession>
<dbReference type="AlphaFoldDB" id="G0NKG0"/>
<organism evidence="2">
    <name type="scientific">Caenorhabditis brenneri</name>
    <name type="common">Nematode worm</name>
    <dbReference type="NCBI Taxonomy" id="135651"/>
    <lineage>
        <taxon>Eukaryota</taxon>
        <taxon>Metazoa</taxon>
        <taxon>Ecdysozoa</taxon>
        <taxon>Nematoda</taxon>
        <taxon>Chromadorea</taxon>
        <taxon>Rhabditida</taxon>
        <taxon>Rhabditina</taxon>
        <taxon>Rhabditomorpha</taxon>
        <taxon>Rhabditoidea</taxon>
        <taxon>Rhabditidae</taxon>
        <taxon>Peloderinae</taxon>
        <taxon>Caenorhabditis</taxon>
    </lineage>
</organism>
<protein>
    <submittedName>
        <fullName evidence="1">Uncharacterized protein</fullName>
    </submittedName>
</protein>
<evidence type="ECO:0000313" key="2">
    <source>
        <dbReference type="Proteomes" id="UP000008068"/>
    </source>
</evidence>
<dbReference type="EMBL" id="GL379899">
    <property type="protein sequence ID" value="EGT32917.1"/>
    <property type="molecule type" value="Genomic_DNA"/>
</dbReference>
<proteinExistence type="predicted"/>
<sequence length="132" mass="15493">MENNENPPRTIREALDQLFVNGPPPPPQGPFTLAQLLERLFITSFEMKLDDPPILLPEQPNLHLRPPGHGATWRDWNRYFSREAREVMPIGRGLPLPVFAWILVRLTREERRSFLDALRANRANQREQRNQH</sequence>
<name>G0NKG0_CAEBE</name>
<keyword evidence="2" id="KW-1185">Reference proteome</keyword>
<evidence type="ECO:0000313" key="1">
    <source>
        <dbReference type="EMBL" id="EGT32917.1"/>
    </source>
</evidence>
<dbReference type="InParanoid" id="G0NKG0"/>
<reference evidence="2" key="1">
    <citation type="submission" date="2011-07" db="EMBL/GenBank/DDBJ databases">
        <authorList>
            <consortium name="Caenorhabditis brenneri Sequencing and Analysis Consortium"/>
            <person name="Wilson R.K."/>
        </authorList>
    </citation>
    <scope>NUCLEOTIDE SEQUENCE [LARGE SCALE GENOMIC DNA]</scope>
    <source>
        <strain evidence="2">PB2801</strain>
    </source>
</reference>